<dbReference type="EMBL" id="JAAKZG010000012">
    <property type="protein sequence ID" value="NGN43906.1"/>
    <property type="molecule type" value="Genomic_DNA"/>
</dbReference>
<accession>A0A7C9VCD9</accession>
<evidence type="ECO:0000313" key="4">
    <source>
        <dbReference type="EMBL" id="NGN43906.1"/>
    </source>
</evidence>
<name>A0A7C9VCD9_9HYPH</name>
<dbReference type="PANTHER" id="PTHR11019">
    <property type="entry name" value="HTH-TYPE TRANSCRIPTIONAL REGULATOR NIMR"/>
    <property type="match status" value="1"/>
</dbReference>
<evidence type="ECO:0000256" key="1">
    <source>
        <dbReference type="ARBA" id="ARBA00023015"/>
    </source>
</evidence>
<dbReference type="PROSITE" id="PS01124">
    <property type="entry name" value="HTH_ARAC_FAMILY_2"/>
    <property type="match status" value="1"/>
</dbReference>
<keyword evidence="2" id="KW-0804">Transcription</keyword>
<evidence type="ECO:0000256" key="2">
    <source>
        <dbReference type="ARBA" id="ARBA00023163"/>
    </source>
</evidence>
<evidence type="ECO:0000259" key="3">
    <source>
        <dbReference type="PROSITE" id="PS01124"/>
    </source>
</evidence>
<dbReference type="GO" id="GO:0003700">
    <property type="term" value="F:DNA-binding transcription factor activity"/>
    <property type="evidence" value="ECO:0007669"/>
    <property type="project" value="InterPro"/>
</dbReference>
<gene>
    <name evidence="4" type="ORF">G6N74_22840</name>
</gene>
<sequence length="74" mass="8653">MSRLFQRETSMSFIHWRQQLHIGLALQRFAQRELGTNIAADLGYESVTAFIPMFRRMLETTPARYFGEAASDRK</sequence>
<keyword evidence="5" id="KW-1185">Reference proteome</keyword>
<keyword evidence="1" id="KW-0805">Transcription regulation</keyword>
<dbReference type="Proteomes" id="UP000481252">
    <property type="component" value="Unassembled WGS sequence"/>
</dbReference>
<dbReference type="GO" id="GO:0043565">
    <property type="term" value="F:sequence-specific DNA binding"/>
    <property type="evidence" value="ECO:0007669"/>
    <property type="project" value="InterPro"/>
</dbReference>
<dbReference type="InterPro" id="IPR009057">
    <property type="entry name" value="Homeodomain-like_sf"/>
</dbReference>
<feature type="domain" description="HTH araC/xylS-type" evidence="3">
    <location>
        <begin position="1"/>
        <end position="68"/>
    </location>
</feature>
<proteinExistence type="predicted"/>
<dbReference type="AlphaFoldDB" id="A0A7C9VCD9"/>
<dbReference type="SUPFAM" id="SSF46689">
    <property type="entry name" value="Homeodomain-like"/>
    <property type="match status" value="1"/>
</dbReference>
<comment type="caution">
    <text evidence="4">The sequence shown here is derived from an EMBL/GenBank/DDBJ whole genome shotgun (WGS) entry which is preliminary data.</text>
</comment>
<dbReference type="InterPro" id="IPR018060">
    <property type="entry name" value="HTH_AraC"/>
</dbReference>
<reference evidence="4 5" key="1">
    <citation type="submission" date="2020-02" db="EMBL/GenBank/DDBJ databases">
        <title>Genome sequence of the type strain CGMCC 1.15528 of Mesorhizobium zhangyense.</title>
        <authorList>
            <person name="Gao J."/>
            <person name="Sun J."/>
        </authorList>
    </citation>
    <scope>NUCLEOTIDE SEQUENCE [LARGE SCALE GENOMIC DNA]</scope>
    <source>
        <strain evidence="4 5">CGMCC 1.15528</strain>
    </source>
</reference>
<protein>
    <submittedName>
        <fullName evidence="4">Helix-turn-helix domain-containing protein</fullName>
    </submittedName>
</protein>
<dbReference type="Gene3D" id="1.10.10.60">
    <property type="entry name" value="Homeodomain-like"/>
    <property type="match status" value="1"/>
</dbReference>
<evidence type="ECO:0000313" key="5">
    <source>
        <dbReference type="Proteomes" id="UP000481252"/>
    </source>
</evidence>
<dbReference type="PANTHER" id="PTHR11019:SF199">
    <property type="entry name" value="HTH-TYPE TRANSCRIPTIONAL REGULATOR NIMR"/>
    <property type="match status" value="1"/>
</dbReference>
<dbReference type="Pfam" id="PF12833">
    <property type="entry name" value="HTH_18"/>
    <property type="match status" value="1"/>
</dbReference>
<organism evidence="4 5">
    <name type="scientific">Mesorhizobium zhangyense</name>
    <dbReference type="NCBI Taxonomy" id="1776730"/>
    <lineage>
        <taxon>Bacteria</taxon>
        <taxon>Pseudomonadati</taxon>
        <taxon>Pseudomonadota</taxon>
        <taxon>Alphaproteobacteria</taxon>
        <taxon>Hyphomicrobiales</taxon>
        <taxon>Phyllobacteriaceae</taxon>
        <taxon>Mesorhizobium</taxon>
    </lineage>
</organism>